<dbReference type="AlphaFoldDB" id="A0A0L8GEZ8"/>
<evidence type="ECO:0000313" key="2">
    <source>
        <dbReference type="EMBL" id="KOF75518.1"/>
    </source>
</evidence>
<sequence length="63" mass="7279">MYYNPGCSIHFNELCYAFIPLSLTSSFSFRLFIYIIHILASFLSAIFLRLSDTDSHSDITDHI</sequence>
<dbReference type="EMBL" id="KQ422081">
    <property type="protein sequence ID" value="KOF75518.1"/>
    <property type="molecule type" value="Genomic_DNA"/>
</dbReference>
<feature type="transmembrane region" description="Helical" evidence="1">
    <location>
        <begin position="31"/>
        <end position="50"/>
    </location>
</feature>
<reference evidence="2" key="1">
    <citation type="submission" date="2015-07" db="EMBL/GenBank/DDBJ databases">
        <title>MeaNS - Measles Nucleotide Surveillance Program.</title>
        <authorList>
            <person name="Tran T."/>
            <person name="Druce J."/>
        </authorList>
    </citation>
    <scope>NUCLEOTIDE SEQUENCE</scope>
    <source>
        <strain evidence="2">UCB-OBI-ISO-001</strain>
        <tissue evidence="2">Gonad</tissue>
    </source>
</reference>
<organism evidence="2">
    <name type="scientific">Octopus bimaculoides</name>
    <name type="common">California two-spotted octopus</name>
    <dbReference type="NCBI Taxonomy" id="37653"/>
    <lineage>
        <taxon>Eukaryota</taxon>
        <taxon>Metazoa</taxon>
        <taxon>Spiralia</taxon>
        <taxon>Lophotrochozoa</taxon>
        <taxon>Mollusca</taxon>
        <taxon>Cephalopoda</taxon>
        <taxon>Coleoidea</taxon>
        <taxon>Octopodiformes</taxon>
        <taxon>Octopoda</taxon>
        <taxon>Incirrata</taxon>
        <taxon>Octopodidae</taxon>
        <taxon>Octopus</taxon>
    </lineage>
</organism>
<accession>A0A0L8GEZ8</accession>
<evidence type="ECO:0000256" key="1">
    <source>
        <dbReference type="SAM" id="Phobius"/>
    </source>
</evidence>
<name>A0A0L8GEZ8_OCTBM</name>
<keyword evidence="1" id="KW-0812">Transmembrane</keyword>
<proteinExistence type="predicted"/>
<gene>
    <name evidence="2" type="ORF">OCBIM_22034592mg</name>
</gene>
<keyword evidence="1" id="KW-0472">Membrane</keyword>
<protein>
    <submittedName>
        <fullName evidence="2">Uncharacterized protein</fullName>
    </submittedName>
</protein>
<keyword evidence="1" id="KW-1133">Transmembrane helix</keyword>